<dbReference type="Pfam" id="PF04149">
    <property type="entry name" value="DUF397"/>
    <property type="match status" value="1"/>
</dbReference>
<dbReference type="OrthoDB" id="3483392at2"/>
<dbReference type="RefSeq" id="WP_138636658.1">
    <property type="nucleotide sequence ID" value="NZ_VCKZ01000077.1"/>
</dbReference>
<sequence length="63" mass="6684">MRTSSTGTVWRKASRSNESGDACIEVAANGDMVAIRDSRDTAGPKIVVSRGDFRGLAEALKKS</sequence>
<comment type="caution">
    <text evidence="2">The sequence shown here is derived from an EMBL/GenBank/DDBJ whole genome shotgun (WGS) entry which is preliminary data.</text>
</comment>
<dbReference type="InterPro" id="IPR007278">
    <property type="entry name" value="DUF397"/>
</dbReference>
<dbReference type="Proteomes" id="UP000305238">
    <property type="component" value="Unassembled WGS sequence"/>
</dbReference>
<keyword evidence="3" id="KW-1185">Reference proteome</keyword>
<feature type="domain" description="DUF397" evidence="1">
    <location>
        <begin position="9"/>
        <end position="61"/>
    </location>
</feature>
<gene>
    <name evidence="2" type="ORF">ETD96_13405</name>
</gene>
<evidence type="ECO:0000313" key="3">
    <source>
        <dbReference type="Proteomes" id="UP000305238"/>
    </source>
</evidence>
<accession>A0A5S4H3V6</accession>
<reference evidence="2 3" key="1">
    <citation type="submission" date="2019-05" db="EMBL/GenBank/DDBJ databases">
        <title>Draft genome sequence of Actinomadura geliboluensis A8036.</title>
        <authorList>
            <person name="Saricaoglu S."/>
            <person name="Isik K."/>
        </authorList>
    </citation>
    <scope>NUCLEOTIDE SEQUENCE [LARGE SCALE GENOMIC DNA]</scope>
    <source>
        <strain evidence="2 3">A8036</strain>
    </source>
</reference>
<evidence type="ECO:0000313" key="2">
    <source>
        <dbReference type="EMBL" id="TMR39938.1"/>
    </source>
</evidence>
<protein>
    <submittedName>
        <fullName evidence="2">DUF397 domain-containing protein</fullName>
    </submittedName>
</protein>
<evidence type="ECO:0000259" key="1">
    <source>
        <dbReference type="Pfam" id="PF04149"/>
    </source>
</evidence>
<proteinExistence type="predicted"/>
<dbReference type="AlphaFoldDB" id="A0A5S4H3V6"/>
<dbReference type="EMBL" id="VCKZ01000077">
    <property type="protein sequence ID" value="TMR39938.1"/>
    <property type="molecule type" value="Genomic_DNA"/>
</dbReference>
<organism evidence="2 3">
    <name type="scientific">Actinomadura geliboluensis</name>
    <dbReference type="NCBI Taxonomy" id="882440"/>
    <lineage>
        <taxon>Bacteria</taxon>
        <taxon>Bacillati</taxon>
        <taxon>Actinomycetota</taxon>
        <taxon>Actinomycetes</taxon>
        <taxon>Streptosporangiales</taxon>
        <taxon>Thermomonosporaceae</taxon>
        <taxon>Actinomadura</taxon>
    </lineage>
</organism>
<name>A0A5S4H3V6_9ACTN</name>